<dbReference type="Proteomes" id="UP001589605">
    <property type="component" value="Unassembled WGS sequence"/>
</dbReference>
<evidence type="ECO:0000313" key="1">
    <source>
        <dbReference type="EMBL" id="MFB9055062.1"/>
    </source>
</evidence>
<dbReference type="EMBL" id="JBHMEZ010000032">
    <property type="protein sequence ID" value="MFB9055062.1"/>
    <property type="molecule type" value="Genomic_DNA"/>
</dbReference>
<reference evidence="1 2" key="1">
    <citation type="submission" date="2024-09" db="EMBL/GenBank/DDBJ databases">
        <authorList>
            <person name="Sun Q."/>
            <person name="Mori K."/>
        </authorList>
    </citation>
    <scope>NUCLEOTIDE SEQUENCE [LARGE SCALE GENOMIC DNA]</scope>
    <source>
        <strain evidence="1 2">CECT 8286</strain>
    </source>
</reference>
<protein>
    <recommendedName>
        <fullName evidence="3">Phospholipase D-like domain-containing protein</fullName>
    </recommendedName>
</protein>
<accession>A0ABV5F6K9</accession>
<keyword evidence="2" id="KW-1185">Reference proteome</keyword>
<evidence type="ECO:0008006" key="3">
    <source>
        <dbReference type="Google" id="ProtNLM"/>
    </source>
</evidence>
<organism evidence="1 2">
    <name type="scientific">Formosa undariae</name>
    <dbReference type="NCBI Taxonomy" id="1325436"/>
    <lineage>
        <taxon>Bacteria</taxon>
        <taxon>Pseudomonadati</taxon>
        <taxon>Bacteroidota</taxon>
        <taxon>Flavobacteriia</taxon>
        <taxon>Flavobacteriales</taxon>
        <taxon>Flavobacteriaceae</taxon>
        <taxon>Formosa</taxon>
    </lineage>
</organism>
<proteinExistence type="predicted"/>
<comment type="caution">
    <text evidence="1">The sequence shown here is derived from an EMBL/GenBank/DDBJ whole genome shotgun (WGS) entry which is preliminary data.</text>
</comment>
<sequence>MSKYFDISNTKKKVNTLKISEKFESRYLLSHFEKLESLEKDLTRLPSKEEFFFLQTDNSFNAFTFIPFVCKQFAIKHLYASTYSISSKVVNALIELHDAGMVEQITLMISDSMIRRNPKTIDNLCSMVNNRPNIKVLFAWVHAKVCIMETATDHYIVEGSGNWAENAYYEQYTFANARGLFEFRKELFTNSHIRAKAESGGVVAVG</sequence>
<evidence type="ECO:0000313" key="2">
    <source>
        <dbReference type="Proteomes" id="UP001589605"/>
    </source>
</evidence>
<gene>
    <name evidence="1" type="ORF">ACFFVB_18420</name>
</gene>
<dbReference type="Gene3D" id="3.30.870.10">
    <property type="entry name" value="Endonuclease Chain A"/>
    <property type="match status" value="1"/>
</dbReference>
<name>A0ABV5F6K9_9FLAO</name>
<dbReference type="RefSeq" id="WP_382384749.1">
    <property type="nucleotide sequence ID" value="NZ_JBHMEZ010000032.1"/>
</dbReference>